<gene>
    <name evidence="6" type="ORF">TrST_g10230</name>
</gene>
<dbReference type="InterPro" id="IPR002347">
    <property type="entry name" value="SDR_fam"/>
</dbReference>
<dbReference type="AlphaFoldDB" id="A0A9W7E9A7"/>
<dbReference type="PANTHER" id="PTHR44196:SF1">
    <property type="entry name" value="DEHYDROGENASE_REDUCTASE SDR FAMILY MEMBER 7B"/>
    <property type="match status" value="1"/>
</dbReference>
<keyword evidence="2" id="KW-0560">Oxidoreductase</keyword>
<evidence type="ECO:0000256" key="2">
    <source>
        <dbReference type="ARBA" id="ARBA00023002"/>
    </source>
</evidence>
<feature type="signal peptide" evidence="5">
    <location>
        <begin position="1"/>
        <end position="16"/>
    </location>
</feature>
<sequence>MIRAVIAASLITTLTAYTLRPPPKPSYETSTVLITGPSLNGIGHAFAQSFSSLRVSKIILLGRSLSKLEAARSSLPHPNVEIIQCDFSSPPSLTSSLQKIKSNNNRIDYLICNAGISQRSTFLETPLSTFYEIFQVNLFSHVALIHGLSSLMNLPGDNKSYIVYVSSVQSVIALPERSGYSASKAAVSGLCDSLRAEFSDFCNVIEVRPGYVSTSLSLNALTSSGKYNKTDSTTLNGIPPRKVAERVIEGIEKGESVIDVGWDAKSRVAVWLKFWGGGVLRGIMERRFRKSQREKVRFE</sequence>
<name>A0A9W7E9A7_9STRA</name>
<comment type="similarity">
    <text evidence="1 4">Belongs to the short-chain dehydrogenases/reductases (SDR) family.</text>
</comment>
<dbReference type="InterPro" id="IPR036291">
    <property type="entry name" value="NAD(P)-bd_dom_sf"/>
</dbReference>
<evidence type="ECO:0000256" key="3">
    <source>
        <dbReference type="ARBA" id="ARBA00037096"/>
    </source>
</evidence>
<dbReference type="Proteomes" id="UP001165085">
    <property type="component" value="Unassembled WGS sequence"/>
</dbReference>
<evidence type="ECO:0000256" key="4">
    <source>
        <dbReference type="RuleBase" id="RU000363"/>
    </source>
</evidence>
<evidence type="ECO:0000256" key="1">
    <source>
        <dbReference type="ARBA" id="ARBA00006484"/>
    </source>
</evidence>
<feature type="chain" id="PRO_5040965977" evidence="5">
    <location>
        <begin position="17"/>
        <end position="299"/>
    </location>
</feature>
<dbReference type="SUPFAM" id="SSF51735">
    <property type="entry name" value="NAD(P)-binding Rossmann-fold domains"/>
    <property type="match status" value="1"/>
</dbReference>
<dbReference type="GO" id="GO:0016491">
    <property type="term" value="F:oxidoreductase activity"/>
    <property type="evidence" value="ECO:0007669"/>
    <property type="project" value="UniProtKB-KW"/>
</dbReference>
<organism evidence="6 7">
    <name type="scientific">Triparma strigata</name>
    <dbReference type="NCBI Taxonomy" id="1606541"/>
    <lineage>
        <taxon>Eukaryota</taxon>
        <taxon>Sar</taxon>
        <taxon>Stramenopiles</taxon>
        <taxon>Ochrophyta</taxon>
        <taxon>Bolidophyceae</taxon>
        <taxon>Parmales</taxon>
        <taxon>Triparmaceae</taxon>
        <taxon>Triparma</taxon>
    </lineage>
</organism>
<dbReference type="GO" id="GO:0016020">
    <property type="term" value="C:membrane"/>
    <property type="evidence" value="ECO:0007669"/>
    <property type="project" value="TreeGrafter"/>
</dbReference>
<evidence type="ECO:0000313" key="7">
    <source>
        <dbReference type="Proteomes" id="UP001165085"/>
    </source>
</evidence>
<dbReference type="Gene3D" id="3.40.50.720">
    <property type="entry name" value="NAD(P)-binding Rossmann-like Domain"/>
    <property type="match status" value="1"/>
</dbReference>
<dbReference type="Pfam" id="PF00106">
    <property type="entry name" value="adh_short"/>
    <property type="match status" value="1"/>
</dbReference>
<evidence type="ECO:0000256" key="5">
    <source>
        <dbReference type="SAM" id="SignalP"/>
    </source>
</evidence>
<proteinExistence type="inferred from homology"/>
<accession>A0A9W7E9A7</accession>
<dbReference type="PROSITE" id="PS00061">
    <property type="entry name" value="ADH_SHORT"/>
    <property type="match status" value="1"/>
</dbReference>
<dbReference type="PRINTS" id="PR00080">
    <property type="entry name" value="SDRFAMILY"/>
</dbReference>
<keyword evidence="7" id="KW-1185">Reference proteome</keyword>
<evidence type="ECO:0000313" key="6">
    <source>
        <dbReference type="EMBL" id="GMH73084.1"/>
    </source>
</evidence>
<comment type="caution">
    <text evidence="6">The sequence shown here is derived from an EMBL/GenBank/DDBJ whole genome shotgun (WGS) entry which is preliminary data.</text>
</comment>
<keyword evidence="5" id="KW-0732">Signal</keyword>
<reference evidence="7" key="1">
    <citation type="journal article" date="2023" name="Commun. Biol.">
        <title>Genome analysis of Parmales, the sister group of diatoms, reveals the evolutionary specialization of diatoms from phago-mixotrophs to photoautotrophs.</title>
        <authorList>
            <person name="Ban H."/>
            <person name="Sato S."/>
            <person name="Yoshikawa S."/>
            <person name="Yamada K."/>
            <person name="Nakamura Y."/>
            <person name="Ichinomiya M."/>
            <person name="Sato N."/>
            <person name="Blanc-Mathieu R."/>
            <person name="Endo H."/>
            <person name="Kuwata A."/>
            <person name="Ogata H."/>
        </authorList>
    </citation>
    <scope>NUCLEOTIDE SEQUENCE [LARGE SCALE GENOMIC DNA]</scope>
    <source>
        <strain evidence="7">NIES 3701</strain>
    </source>
</reference>
<comment type="function">
    <text evidence="3">Putative oxidoreductase.</text>
</comment>
<protein>
    <submittedName>
        <fullName evidence="6">Uncharacterized protein</fullName>
    </submittedName>
</protein>
<dbReference type="PANTHER" id="PTHR44196">
    <property type="entry name" value="DEHYDROGENASE/REDUCTASE SDR FAMILY MEMBER 7B"/>
    <property type="match status" value="1"/>
</dbReference>
<dbReference type="EMBL" id="BRXY01000163">
    <property type="protein sequence ID" value="GMH73084.1"/>
    <property type="molecule type" value="Genomic_DNA"/>
</dbReference>
<dbReference type="InterPro" id="IPR020904">
    <property type="entry name" value="Sc_DH/Rdtase_CS"/>
</dbReference>
<dbReference type="PRINTS" id="PR00081">
    <property type="entry name" value="GDHRDH"/>
</dbReference>
<dbReference type="OrthoDB" id="5307821at2759"/>